<dbReference type="EMBL" id="JAUQOM010000014">
    <property type="protein sequence ID" value="MDO7837029.1"/>
    <property type="molecule type" value="Genomic_DNA"/>
</dbReference>
<accession>A0ABT8ZR60</accession>
<keyword evidence="2" id="KW-1185">Reference proteome</keyword>
<gene>
    <name evidence="1" type="ORF">Q4610_18440</name>
</gene>
<comment type="caution">
    <text evidence="1">The sequence shown here is derived from an EMBL/GenBank/DDBJ whole genome shotgun (WGS) entry which is preliminary data.</text>
</comment>
<reference evidence="1" key="1">
    <citation type="submission" date="2023-07" db="EMBL/GenBank/DDBJ databases">
        <title>Bacterial whole genome sequence for Sphingobium sp. HBC34.</title>
        <authorList>
            <person name="Le V."/>
            <person name="Ko S.-R."/>
            <person name="Ahn C.-Y."/>
            <person name="Oh H.-M."/>
        </authorList>
    </citation>
    <scope>NUCLEOTIDE SEQUENCE</scope>
    <source>
        <strain evidence="1">HBC34</strain>
    </source>
</reference>
<keyword evidence="1" id="KW-0547">Nucleotide-binding</keyword>
<dbReference type="InterPro" id="IPR036890">
    <property type="entry name" value="HATPase_C_sf"/>
</dbReference>
<keyword evidence="1" id="KW-0378">Hydrolase</keyword>
<dbReference type="Proteomes" id="UP001176471">
    <property type="component" value="Unassembled WGS sequence"/>
</dbReference>
<dbReference type="SUPFAM" id="SSF55874">
    <property type="entry name" value="ATPase domain of HSP90 chaperone/DNA topoisomerase II/histidine kinase"/>
    <property type="match status" value="1"/>
</dbReference>
<dbReference type="GO" id="GO:0005524">
    <property type="term" value="F:ATP binding"/>
    <property type="evidence" value="ECO:0007669"/>
    <property type="project" value="UniProtKB-KW"/>
</dbReference>
<evidence type="ECO:0000313" key="2">
    <source>
        <dbReference type="Proteomes" id="UP001176471"/>
    </source>
</evidence>
<name>A0ABT8ZR60_9SPHN</name>
<organism evidence="1 2">
    <name type="scientific">Sphingobium cyanobacteriorum</name>
    <dbReference type="NCBI Taxonomy" id="3063954"/>
    <lineage>
        <taxon>Bacteria</taxon>
        <taxon>Pseudomonadati</taxon>
        <taxon>Pseudomonadota</taxon>
        <taxon>Alphaproteobacteria</taxon>
        <taxon>Sphingomonadales</taxon>
        <taxon>Sphingomonadaceae</taxon>
        <taxon>Sphingobium</taxon>
    </lineage>
</organism>
<dbReference type="Gene3D" id="3.30.565.10">
    <property type="entry name" value="Histidine kinase-like ATPase, C-terminal domain"/>
    <property type="match status" value="1"/>
</dbReference>
<keyword evidence="1" id="KW-0067">ATP-binding</keyword>
<sequence>MPLPTVVHSQVDPAAITKVTRLFNNTLGSILTELIQNARRAGATTVDLDVAEADDRQWLVIADDGAGIADPAVILALGRSGWDEDIAAREDPAGMGVFSLAGRHVEIRSRPRAGGDAWRISIAPGDWETGGPIPVYRCDHRFGTEIRLPLQDDWAKSLEASANAAARYCPTPIRFNGAPLAQSDWLADALVTVETGGVRIGLYNGARSTHYQPRINFHGLTVPCALPSIDEKDRSWWARVDIIDAPALQLVLPARTEMVESAALEALRDLVRKTIFRHIASLGSHRLSFAQWTEARNLGIDLPEATALLRGWTPATSDLNSGREGSGLIPADNLVLMENFGAPLEQCAAFALARDGRLQGSLADPDDAMAGYGWYDALPRITALRFEIERDGARHLFDSETLSGLECGTVDRLDLVVEIGGARTETLTVAAPVVIEYDDAHHWGFEEANVLLAARGAISPDELVDLLEASCFCASDDRDADSWETQNDRFLLDAREMATRLLLGDDAALVERLRAIIAYRAQWFVPEGRQFSAIIGRNAIDVRIETVPASPAS</sequence>
<dbReference type="RefSeq" id="WP_304537361.1">
    <property type="nucleotide sequence ID" value="NZ_JAUQOM010000014.1"/>
</dbReference>
<evidence type="ECO:0000313" key="1">
    <source>
        <dbReference type="EMBL" id="MDO7837029.1"/>
    </source>
</evidence>
<dbReference type="GO" id="GO:0016787">
    <property type="term" value="F:hydrolase activity"/>
    <property type="evidence" value="ECO:0007669"/>
    <property type="project" value="UniProtKB-KW"/>
</dbReference>
<protein>
    <submittedName>
        <fullName evidence="1">ATP-binding protein</fullName>
    </submittedName>
</protein>
<proteinExistence type="predicted"/>